<dbReference type="Proteomes" id="UP000076154">
    <property type="component" value="Unassembled WGS sequence"/>
</dbReference>
<dbReference type="InterPro" id="IPR000210">
    <property type="entry name" value="BTB/POZ_dom"/>
</dbReference>
<dbReference type="OrthoDB" id="3036049at2759"/>
<feature type="domain" description="BTB" evidence="1">
    <location>
        <begin position="28"/>
        <end position="95"/>
    </location>
</feature>
<dbReference type="Pfam" id="PF00651">
    <property type="entry name" value="BTB"/>
    <property type="match status" value="1"/>
</dbReference>
<dbReference type="PROSITE" id="PS50097">
    <property type="entry name" value="BTB"/>
    <property type="match status" value="1"/>
</dbReference>
<keyword evidence="3" id="KW-1185">Reference proteome</keyword>
<comment type="caution">
    <text evidence="2">The sequence shown here is derived from an EMBL/GenBank/DDBJ whole genome shotgun (WGS) entry which is preliminary data.</text>
</comment>
<dbReference type="SUPFAM" id="SSF54695">
    <property type="entry name" value="POZ domain"/>
    <property type="match status" value="1"/>
</dbReference>
<dbReference type="Gene3D" id="3.30.710.10">
    <property type="entry name" value="Potassium Channel Kv1.1, Chain A"/>
    <property type="match status" value="1"/>
</dbReference>
<dbReference type="EMBL" id="LUEZ02000040">
    <property type="protein sequence ID" value="RDB25708.1"/>
    <property type="molecule type" value="Genomic_DNA"/>
</dbReference>
<evidence type="ECO:0000313" key="3">
    <source>
        <dbReference type="Proteomes" id="UP000076154"/>
    </source>
</evidence>
<name>A0A369JV99_HYPMA</name>
<dbReference type="AlphaFoldDB" id="A0A369JV99"/>
<gene>
    <name evidence="2" type="ORF">Hypma_006898</name>
</gene>
<evidence type="ECO:0000259" key="1">
    <source>
        <dbReference type="PROSITE" id="PS50097"/>
    </source>
</evidence>
<protein>
    <recommendedName>
        <fullName evidence="1">BTB domain-containing protein</fullName>
    </recommendedName>
</protein>
<accession>A0A369JV99</accession>
<evidence type="ECO:0000313" key="2">
    <source>
        <dbReference type="EMBL" id="RDB25708.1"/>
    </source>
</evidence>
<dbReference type="InParanoid" id="A0A369JV99"/>
<dbReference type="InterPro" id="IPR011333">
    <property type="entry name" value="SKP1/BTB/POZ_sf"/>
</dbReference>
<organism evidence="2 3">
    <name type="scientific">Hypsizygus marmoreus</name>
    <name type="common">White beech mushroom</name>
    <name type="synonym">Agaricus marmoreus</name>
    <dbReference type="NCBI Taxonomy" id="39966"/>
    <lineage>
        <taxon>Eukaryota</taxon>
        <taxon>Fungi</taxon>
        <taxon>Dikarya</taxon>
        <taxon>Basidiomycota</taxon>
        <taxon>Agaricomycotina</taxon>
        <taxon>Agaricomycetes</taxon>
        <taxon>Agaricomycetidae</taxon>
        <taxon>Agaricales</taxon>
        <taxon>Tricholomatineae</taxon>
        <taxon>Lyophyllaceae</taxon>
        <taxon>Hypsizygus</taxon>
    </lineage>
</organism>
<dbReference type="CDD" id="cd18186">
    <property type="entry name" value="BTB_POZ_ZBTB_KLHL-like"/>
    <property type="match status" value="1"/>
</dbReference>
<proteinExistence type="predicted"/>
<reference evidence="2" key="1">
    <citation type="submission" date="2018-04" db="EMBL/GenBank/DDBJ databases">
        <title>Whole genome sequencing of Hypsizygus marmoreus.</title>
        <authorList>
            <person name="Choi I.-G."/>
            <person name="Min B."/>
            <person name="Kim J.-G."/>
            <person name="Kim S."/>
            <person name="Oh Y.-L."/>
            <person name="Kong W.-S."/>
            <person name="Park H."/>
            <person name="Jeong J."/>
            <person name="Song E.-S."/>
        </authorList>
    </citation>
    <scope>NUCLEOTIDE SEQUENCE [LARGE SCALE GENOMIC DNA]</scope>
    <source>
        <strain evidence="2">51987-8</strain>
    </source>
</reference>
<sequence length="325" mass="36167">MMASNFLEAPSSQPSQLQLSTAAFFEDGNLTIIAQGQTFQVHQAVVSRHSTILRDLLRGPGNGYQSHQVIHIQCSGEDVGHYLNAIYDSSDEITVMPVLNMGRLLGDVCLYERAANKLIACVPTSAIAWTYMPFYKESDPSFFIDLYNCARDYDIMTILPQVLYAIGSTCSAESLAFGIPRSPTSTAYLPATAQLACLRGKEGLCRSQALLTFAWLHHRNIPAEHCRNRTDCCRARKTLSRVIFAGALPTIQALDNWAPEWTNKLCNRCELAAKNLHEAGREAVWEKLPSFFGLRPWNELKNEPDIAITEDLLRGGIISIGEIER</sequence>